<dbReference type="InterPro" id="IPR001826">
    <property type="entry name" value="RHS"/>
</dbReference>
<evidence type="ECO:0000259" key="1">
    <source>
        <dbReference type="Pfam" id="PF03527"/>
    </source>
</evidence>
<dbReference type="HOGENOM" id="CLU_044841_5_0_6"/>
<protein>
    <submittedName>
        <fullName evidence="2">Rhs family protein</fullName>
    </submittedName>
</protein>
<keyword evidence="3" id="KW-1185">Reference proteome</keyword>
<dbReference type="STRING" id="349521.HCH_03775"/>
<dbReference type="PANTHER" id="PTHR32305:SF15">
    <property type="entry name" value="PROTEIN RHSA-RELATED"/>
    <property type="match status" value="1"/>
</dbReference>
<dbReference type="InterPro" id="IPR022385">
    <property type="entry name" value="Rhs_assc_core"/>
</dbReference>
<dbReference type="PANTHER" id="PTHR32305">
    <property type="match status" value="1"/>
</dbReference>
<evidence type="ECO:0000313" key="2">
    <source>
        <dbReference type="EMBL" id="ABC30507.1"/>
    </source>
</evidence>
<gene>
    <name evidence="2" type="ordered locus">HCH_03775</name>
</gene>
<name>Q2SFR7_HAHCH</name>
<feature type="domain" description="RHS protein conserved region" evidence="1">
    <location>
        <begin position="31"/>
        <end position="65"/>
    </location>
</feature>
<organism evidence="2 3">
    <name type="scientific">Hahella chejuensis (strain KCTC 2396)</name>
    <dbReference type="NCBI Taxonomy" id="349521"/>
    <lineage>
        <taxon>Bacteria</taxon>
        <taxon>Pseudomonadati</taxon>
        <taxon>Pseudomonadota</taxon>
        <taxon>Gammaproteobacteria</taxon>
        <taxon>Oceanospirillales</taxon>
        <taxon>Hahellaceae</taxon>
        <taxon>Hahella</taxon>
    </lineage>
</organism>
<dbReference type="Proteomes" id="UP000000238">
    <property type="component" value="Chromosome"/>
</dbReference>
<accession>Q2SFR7</accession>
<dbReference type="NCBIfam" id="TIGR03696">
    <property type="entry name" value="Rhs_assc_core"/>
    <property type="match status" value="1"/>
</dbReference>
<dbReference type="Pfam" id="PF03527">
    <property type="entry name" value="RHS"/>
    <property type="match status" value="1"/>
</dbReference>
<sequence>MLSEQRNHLNKVYVYEPNSFRPLAFIQDKQVYHYHLDHLGTPQEMTNAEGEVVWSARYKAYGNLALKDVEDVQNPLRFQGQYYDEETGLHYNRRRYYDPRAARFINQDPVGLLGGDNNYQYAPNPTGWVDPFGLQAKDCDRQRRRRAYRESKTIVSGKKVRGFRNAGELMERSGYLKNKLALLGIDDVEIGIRGSAVNGGIFKRRRISG</sequence>
<dbReference type="KEGG" id="hch:HCH_03775"/>
<dbReference type="Gene3D" id="2.180.10.10">
    <property type="entry name" value="RHS repeat-associated core"/>
    <property type="match status" value="1"/>
</dbReference>
<reference evidence="2 3" key="1">
    <citation type="journal article" date="2005" name="Nucleic Acids Res.">
        <title>Genomic blueprint of Hahella chejuensis, a marine microbe producing an algicidal agent.</title>
        <authorList>
            <person name="Jeong H."/>
            <person name="Yim J.H."/>
            <person name="Lee C."/>
            <person name="Choi S.-H."/>
            <person name="Park Y.K."/>
            <person name="Yoon S.H."/>
            <person name="Hur C.-G."/>
            <person name="Kang H.-Y."/>
            <person name="Kim D."/>
            <person name="Lee H.H."/>
            <person name="Park K.H."/>
            <person name="Park S.-H."/>
            <person name="Park H.-S."/>
            <person name="Lee H.K."/>
            <person name="Oh T.K."/>
            <person name="Kim J.F."/>
        </authorList>
    </citation>
    <scope>NUCLEOTIDE SEQUENCE [LARGE SCALE GENOMIC DNA]</scope>
    <source>
        <strain evidence="2 3">KCTC 2396</strain>
    </source>
</reference>
<dbReference type="eggNOG" id="COG3209">
    <property type="taxonomic scope" value="Bacteria"/>
</dbReference>
<dbReference type="EMBL" id="CP000155">
    <property type="protein sequence ID" value="ABC30507.1"/>
    <property type="molecule type" value="Genomic_DNA"/>
</dbReference>
<dbReference type="AlphaFoldDB" id="Q2SFR7"/>
<evidence type="ECO:0000313" key="3">
    <source>
        <dbReference type="Proteomes" id="UP000000238"/>
    </source>
</evidence>
<dbReference type="PRINTS" id="PR00394">
    <property type="entry name" value="RHSPROTEIN"/>
</dbReference>
<dbReference type="InterPro" id="IPR050708">
    <property type="entry name" value="T6SS_VgrG/RHS"/>
</dbReference>
<proteinExistence type="predicted"/>